<proteinExistence type="predicted"/>
<feature type="compositionally biased region" description="Basic and acidic residues" evidence="1">
    <location>
        <begin position="55"/>
        <end position="68"/>
    </location>
</feature>
<keyword evidence="3" id="KW-1185">Reference proteome</keyword>
<sequence length="302" mass="32902">MYFFSVITIIRHSKMKLMTTKPPPRSAKEGIKVPNSIGKPSSLQQSSSGNGGDQKGGDQPEGDGKEGMDKDLIKVVVKFCGDVLKDEGEKRDFAADKAKLQKVCFELLEKILEIKDNEMGLDIPEGDAPEDDQPEVAEPALRMLGKGPDGDGGNRAKGDRPEGEKIGNELVEGVAKLCAQMFVKEEGKRDFAAAKEELGKVCLMLFEQLEENKEKLDGSLDGDKSESDKPEGDGPNDDGNKPEVQGEFDPEGALRGICMKMIELAEQEVENDDARRQFDSVALFEAMADVCKLLHSVEAPAE</sequence>
<evidence type="ECO:0000313" key="2">
    <source>
        <dbReference type="EMBL" id="WAR19783.1"/>
    </source>
</evidence>
<feature type="region of interest" description="Disordered" evidence="1">
    <location>
        <begin position="142"/>
        <end position="166"/>
    </location>
</feature>
<protein>
    <submittedName>
        <fullName evidence="2">Uncharacterized protein</fullName>
    </submittedName>
</protein>
<name>A0ABY7FC92_MYAAR</name>
<gene>
    <name evidence="2" type="ORF">MAR_001621</name>
</gene>
<organism evidence="2 3">
    <name type="scientific">Mya arenaria</name>
    <name type="common">Soft-shell clam</name>
    <dbReference type="NCBI Taxonomy" id="6604"/>
    <lineage>
        <taxon>Eukaryota</taxon>
        <taxon>Metazoa</taxon>
        <taxon>Spiralia</taxon>
        <taxon>Lophotrochozoa</taxon>
        <taxon>Mollusca</taxon>
        <taxon>Bivalvia</taxon>
        <taxon>Autobranchia</taxon>
        <taxon>Heteroconchia</taxon>
        <taxon>Euheterodonta</taxon>
        <taxon>Imparidentia</taxon>
        <taxon>Neoheterodontei</taxon>
        <taxon>Myida</taxon>
        <taxon>Myoidea</taxon>
        <taxon>Myidae</taxon>
        <taxon>Mya</taxon>
    </lineage>
</organism>
<reference evidence="2" key="1">
    <citation type="submission" date="2022-11" db="EMBL/GenBank/DDBJ databases">
        <title>Centuries of genome instability and evolution in soft-shell clam transmissible cancer (bioRxiv).</title>
        <authorList>
            <person name="Hart S.F.M."/>
            <person name="Yonemitsu M.A."/>
            <person name="Giersch R.M."/>
            <person name="Beal B.F."/>
            <person name="Arriagada G."/>
            <person name="Davis B.W."/>
            <person name="Ostrander E.A."/>
            <person name="Goff S.P."/>
            <person name="Metzger M.J."/>
        </authorList>
    </citation>
    <scope>NUCLEOTIDE SEQUENCE</scope>
    <source>
        <strain evidence="2">MELC-2E11</strain>
        <tissue evidence="2">Siphon/mantle</tissue>
    </source>
</reference>
<feature type="region of interest" description="Disordered" evidence="1">
    <location>
        <begin position="214"/>
        <end position="250"/>
    </location>
</feature>
<dbReference type="Proteomes" id="UP001164746">
    <property type="component" value="Chromosome 11"/>
</dbReference>
<dbReference type="EMBL" id="CP111022">
    <property type="protein sequence ID" value="WAR19783.1"/>
    <property type="molecule type" value="Genomic_DNA"/>
</dbReference>
<feature type="compositionally biased region" description="Low complexity" evidence="1">
    <location>
        <begin position="36"/>
        <end position="48"/>
    </location>
</feature>
<feature type="compositionally biased region" description="Basic and acidic residues" evidence="1">
    <location>
        <begin position="148"/>
        <end position="166"/>
    </location>
</feature>
<accession>A0ABY7FC92</accession>
<feature type="compositionally biased region" description="Basic and acidic residues" evidence="1">
    <location>
        <begin position="214"/>
        <end position="232"/>
    </location>
</feature>
<evidence type="ECO:0000313" key="3">
    <source>
        <dbReference type="Proteomes" id="UP001164746"/>
    </source>
</evidence>
<feature type="region of interest" description="Disordered" evidence="1">
    <location>
        <begin position="17"/>
        <end position="68"/>
    </location>
</feature>
<evidence type="ECO:0000256" key="1">
    <source>
        <dbReference type="SAM" id="MobiDB-lite"/>
    </source>
</evidence>